<dbReference type="Proteomes" id="UP000215914">
    <property type="component" value="Unassembled WGS sequence"/>
</dbReference>
<organism evidence="1 2">
    <name type="scientific">Helianthus annuus</name>
    <name type="common">Common sunflower</name>
    <dbReference type="NCBI Taxonomy" id="4232"/>
    <lineage>
        <taxon>Eukaryota</taxon>
        <taxon>Viridiplantae</taxon>
        <taxon>Streptophyta</taxon>
        <taxon>Embryophyta</taxon>
        <taxon>Tracheophyta</taxon>
        <taxon>Spermatophyta</taxon>
        <taxon>Magnoliopsida</taxon>
        <taxon>eudicotyledons</taxon>
        <taxon>Gunneridae</taxon>
        <taxon>Pentapetalae</taxon>
        <taxon>asterids</taxon>
        <taxon>campanulids</taxon>
        <taxon>Asterales</taxon>
        <taxon>Asteraceae</taxon>
        <taxon>Asteroideae</taxon>
        <taxon>Heliantheae alliance</taxon>
        <taxon>Heliantheae</taxon>
        <taxon>Helianthus</taxon>
    </lineage>
</organism>
<dbReference type="InterPro" id="IPR023214">
    <property type="entry name" value="HAD_sf"/>
</dbReference>
<reference evidence="1" key="2">
    <citation type="submission" date="2020-06" db="EMBL/GenBank/DDBJ databases">
        <title>Helianthus annuus Genome sequencing and assembly Release 2.</title>
        <authorList>
            <person name="Gouzy J."/>
            <person name="Langlade N."/>
            <person name="Munos S."/>
        </authorList>
    </citation>
    <scope>NUCLEOTIDE SEQUENCE</scope>
    <source>
        <tissue evidence="1">Leaves</tissue>
    </source>
</reference>
<protein>
    <submittedName>
        <fullName evidence="1">Glycerol-1-phosphatase</fullName>
        <ecNumber evidence="1">3.1.3.21</ecNumber>
    </submittedName>
</protein>
<dbReference type="InterPro" id="IPR036412">
    <property type="entry name" value="HAD-like_sf"/>
</dbReference>
<dbReference type="SUPFAM" id="SSF56784">
    <property type="entry name" value="HAD-like"/>
    <property type="match status" value="1"/>
</dbReference>
<dbReference type="Gramene" id="mRNA:HanXRQr2_Chr03g0092131">
    <property type="protein sequence ID" value="mRNA:HanXRQr2_Chr03g0092131"/>
    <property type="gene ID" value="HanXRQr2_Chr03g0092131"/>
</dbReference>
<dbReference type="GO" id="GO:0016787">
    <property type="term" value="F:hydrolase activity"/>
    <property type="evidence" value="ECO:0007669"/>
    <property type="project" value="UniProtKB-KW"/>
</dbReference>
<dbReference type="AlphaFoldDB" id="A0A9K3JCA9"/>
<proteinExistence type="predicted"/>
<dbReference type="EMBL" id="MNCJ02000318">
    <property type="protein sequence ID" value="KAF5812923.1"/>
    <property type="molecule type" value="Genomic_DNA"/>
</dbReference>
<dbReference type="Pfam" id="PF00702">
    <property type="entry name" value="Hydrolase"/>
    <property type="match status" value="1"/>
</dbReference>
<keyword evidence="2" id="KW-1185">Reference proteome</keyword>
<accession>A0A9K3JCA9</accession>
<reference evidence="1" key="1">
    <citation type="journal article" date="2017" name="Nature">
        <title>The sunflower genome provides insights into oil metabolism, flowering and Asterid evolution.</title>
        <authorList>
            <person name="Badouin H."/>
            <person name="Gouzy J."/>
            <person name="Grassa C.J."/>
            <person name="Murat F."/>
            <person name="Staton S.E."/>
            <person name="Cottret L."/>
            <person name="Lelandais-Briere C."/>
            <person name="Owens G.L."/>
            <person name="Carrere S."/>
            <person name="Mayjonade B."/>
            <person name="Legrand L."/>
            <person name="Gill N."/>
            <person name="Kane N.C."/>
            <person name="Bowers J.E."/>
            <person name="Hubner S."/>
            <person name="Bellec A."/>
            <person name="Berard A."/>
            <person name="Berges H."/>
            <person name="Blanchet N."/>
            <person name="Boniface M.C."/>
            <person name="Brunel D."/>
            <person name="Catrice O."/>
            <person name="Chaidir N."/>
            <person name="Claudel C."/>
            <person name="Donnadieu C."/>
            <person name="Faraut T."/>
            <person name="Fievet G."/>
            <person name="Helmstetter N."/>
            <person name="King M."/>
            <person name="Knapp S.J."/>
            <person name="Lai Z."/>
            <person name="Le Paslier M.C."/>
            <person name="Lippi Y."/>
            <person name="Lorenzon L."/>
            <person name="Mandel J.R."/>
            <person name="Marage G."/>
            <person name="Marchand G."/>
            <person name="Marquand E."/>
            <person name="Bret-Mestries E."/>
            <person name="Morien E."/>
            <person name="Nambeesan S."/>
            <person name="Nguyen T."/>
            <person name="Pegot-Espagnet P."/>
            <person name="Pouilly N."/>
            <person name="Raftis F."/>
            <person name="Sallet E."/>
            <person name="Schiex T."/>
            <person name="Thomas J."/>
            <person name="Vandecasteele C."/>
            <person name="Vares D."/>
            <person name="Vear F."/>
            <person name="Vautrin S."/>
            <person name="Crespi M."/>
            <person name="Mangin B."/>
            <person name="Burke J.M."/>
            <person name="Salse J."/>
            <person name="Munos S."/>
            <person name="Vincourt P."/>
            <person name="Rieseberg L.H."/>
            <person name="Langlade N.B."/>
        </authorList>
    </citation>
    <scope>NUCLEOTIDE SEQUENCE</scope>
    <source>
        <tissue evidence="1">Leaves</tissue>
    </source>
</reference>
<evidence type="ECO:0000313" key="1">
    <source>
        <dbReference type="EMBL" id="KAF5812923.1"/>
    </source>
</evidence>
<dbReference type="EC" id="3.1.3.21" evidence="1"/>
<sequence>MGDDPEVKQGKPSPDIFLAAARRFDGEPVHPSKILVFEDAPLRVLAAKNAENLEKPGVDDEPQPVAIKYEDAYQVLICGQNWCCILKSESE</sequence>
<dbReference type="Gene3D" id="3.40.50.1000">
    <property type="entry name" value="HAD superfamily/HAD-like"/>
    <property type="match status" value="1"/>
</dbReference>
<name>A0A9K3JCA9_HELAN</name>
<evidence type="ECO:0000313" key="2">
    <source>
        <dbReference type="Proteomes" id="UP000215914"/>
    </source>
</evidence>
<dbReference type="PANTHER" id="PTHR18901:SF38">
    <property type="entry name" value="PSEUDOURIDINE-5'-PHOSPHATASE"/>
    <property type="match status" value="1"/>
</dbReference>
<comment type="caution">
    <text evidence="1">The sequence shown here is derived from an EMBL/GenBank/DDBJ whole genome shotgun (WGS) entry which is preliminary data.</text>
</comment>
<gene>
    <name evidence="1" type="ORF">HanXRQr2_Chr03g0092131</name>
</gene>
<dbReference type="PANTHER" id="PTHR18901">
    <property type="entry name" value="2-DEOXYGLUCOSE-6-PHOSPHATE PHOSPHATASE 2"/>
    <property type="match status" value="1"/>
</dbReference>
<keyword evidence="1" id="KW-0378">Hydrolase</keyword>